<dbReference type="Pfam" id="PF10000">
    <property type="entry name" value="ACT_3"/>
    <property type="match status" value="1"/>
</dbReference>
<gene>
    <name evidence="2" type="ORF">DXN05_16945</name>
</gene>
<dbReference type="Gene3D" id="3.30.2130.10">
    <property type="entry name" value="VC0802-like"/>
    <property type="match status" value="1"/>
</dbReference>
<dbReference type="SUPFAM" id="SSF55021">
    <property type="entry name" value="ACT-like"/>
    <property type="match status" value="1"/>
</dbReference>
<name>A0A3E1NGR2_9BACT</name>
<comment type="caution">
    <text evidence="2">The sequence shown here is derived from an EMBL/GenBank/DDBJ whole genome shotgun (WGS) entry which is preliminary data.</text>
</comment>
<evidence type="ECO:0000313" key="3">
    <source>
        <dbReference type="Proteomes" id="UP000261284"/>
    </source>
</evidence>
<organism evidence="2 3">
    <name type="scientific">Deminuibacter soli</name>
    <dbReference type="NCBI Taxonomy" id="2291815"/>
    <lineage>
        <taxon>Bacteria</taxon>
        <taxon>Pseudomonadati</taxon>
        <taxon>Bacteroidota</taxon>
        <taxon>Chitinophagia</taxon>
        <taxon>Chitinophagales</taxon>
        <taxon>Chitinophagaceae</taxon>
        <taxon>Deminuibacter</taxon>
    </lineage>
</organism>
<reference evidence="2 3" key="1">
    <citation type="submission" date="2018-08" db="EMBL/GenBank/DDBJ databases">
        <title>Chitinophagaceae sp. K23C18032701, a novel bacterium isolated from forest soil.</title>
        <authorList>
            <person name="Wang C."/>
        </authorList>
    </citation>
    <scope>NUCLEOTIDE SEQUENCE [LARGE SCALE GENOMIC DNA]</scope>
    <source>
        <strain evidence="2 3">K23C18032701</strain>
    </source>
</reference>
<evidence type="ECO:0000259" key="1">
    <source>
        <dbReference type="Pfam" id="PF10000"/>
    </source>
</evidence>
<evidence type="ECO:0000313" key="2">
    <source>
        <dbReference type="EMBL" id="RFM27146.1"/>
    </source>
</evidence>
<dbReference type="AlphaFoldDB" id="A0A3E1NGR2"/>
<proteinExistence type="predicted"/>
<dbReference type="Proteomes" id="UP000261284">
    <property type="component" value="Unassembled WGS sequence"/>
</dbReference>
<dbReference type="InterPro" id="IPR045865">
    <property type="entry name" value="ACT-like_dom_sf"/>
</dbReference>
<dbReference type="InterPro" id="IPR018717">
    <property type="entry name" value="DUF2241"/>
</dbReference>
<dbReference type="EMBL" id="QTJU01000006">
    <property type="protein sequence ID" value="RFM27146.1"/>
    <property type="molecule type" value="Genomic_DNA"/>
</dbReference>
<dbReference type="OrthoDB" id="517867at2"/>
<dbReference type="PANTHER" id="PTHR39199">
    <property type="entry name" value="BLR5128 PROTEIN"/>
    <property type="match status" value="1"/>
</dbReference>
<dbReference type="PANTHER" id="PTHR39199:SF1">
    <property type="entry name" value="BLR5128 PROTEIN"/>
    <property type="match status" value="1"/>
</dbReference>
<accession>A0A3E1NGR2</accession>
<protein>
    <recommendedName>
        <fullName evidence="1">DUF2241 domain-containing protein</fullName>
    </recommendedName>
</protein>
<dbReference type="RefSeq" id="WP_116848450.1">
    <property type="nucleotide sequence ID" value="NZ_QTJU01000006.1"/>
</dbReference>
<feature type="domain" description="DUF2241" evidence="1">
    <location>
        <begin position="2"/>
        <end position="68"/>
    </location>
</feature>
<keyword evidence="3" id="KW-1185">Reference proteome</keyword>
<sequence>MSGETNLQQLLKTMQPHVNEGTYVLCTVSDLSAVPLNQVVMFFKEQEAYTLILYKHRADALQLSYTFTSYISTVKQAACAFTHPCLPAR</sequence>